<evidence type="ECO:0000313" key="3">
    <source>
        <dbReference type="EMBL" id="SFI50396.1"/>
    </source>
</evidence>
<dbReference type="EMBL" id="FORH01000001">
    <property type="protein sequence ID" value="SFI50396.1"/>
    <property type="molecule type" value="Genomic_DNA"/>
</dbReference>
<keyword evidence="2" id="KW-0812">Transmembrane</keyword>
<evidence type="ECO:0000313" key="4">
    <source>
        <dbReference type="Proteomes" id="UP000199630"/>
    </source>
</evidence>
<dbReference type="Proteomes" id="UP000199630">
    <property type="component" value="Unassembled WGS sequence"/>
</dbReference>
<evidence type="ECO:0000256" key="2">
    <source>
        <dbReference type="SAM" id="Phobius"/>
    </source>
</evidence>
<feature type="transmembrane region" description="Helical" evidence="2">
    <location>
        <begin position="35"/>
        <end position="53"/>
    </location>
</feature>
<dbReference type="OrthoDB" id="5421633at2"/>
<dbReference type="AlphaFoldDB" id="A0A1I3IQZ6"/>
<organism evidence="3 4">
    <name type="scientific">Celeribacter neptunius</name>
    <dbReference type="NCBI Taxonomy" id="588602"/>
    <lineage>
        <taxon>Bacteria</taxon>
        <taxon>Pseudomonadati</taxon>
        <taxon>Pseudomonadota</taxon>
        <taxon>Alphaproteobacteria</taxon>
        <taxon>Rhodobacterales</taxon>
        <taxon>Roseobacteraceae</taxon>
        <taxon>Celeribacter</taxon>
    </lineage>
</organism>
<protein>
    <recommendedName>
        <fullName evidence="5">DUF4386 domain-containing protein</fullName>
    </recommendedName>
</protein>
<feature type="transmembrane region" description="Helical" evidence="2">
    <location>
        <begin position="209"/>
        <end position="226"/>
    </location>
</feature>
<feature type="transmembrane region" description="Helical" evidence="2">
    <location>
        <begin position="152"/>
        <end position="169"/>
    </location>
</feature>
<feature type="transmembrane region" description="Helical" evidence="2">
    <location>
        <begin position="73"/>
        <end position="100"/>
    </location>
</feature>
<feature type="transmembrane region" description="Helical" evidence="2">
    <location>
        <begin position="181"/>
        <end position="203"/>
    </location>
</feature>
<dbReference type="InterPro" id="IPR025495">
    <property type="entry name" value="DUF4386"/>
</dbReference>
<reference evidence="4" key="1">
    <citation type="submission" date="2016-10" db="EMBL/GenBank/DDBJ databases">
        <authorList>
            <person name="Varghese N."/>
            <person name="Submissions S."/>
        </authorList>
    </citation>
    <scope>NUCLEOTIDE SEQUENCE [LARGE SCALE GENOMIC DNA]</scope>
    <source>
        <strain evidence="4">DSM 26471</strain>
    </source>
</reference>
<gene>
    <name evidence="3" type="ORF">SAMN04487991_0107</name>
</gene>
<keyword evidence="2" id="KW-0472">Membrane</keyword>
<dbReference type="RefSeq" id="WP_090055571.1">
    <property type="nucleotide sequence ID" value="NZ_FORH01000001.1"/>
</dbReference>
<evidence type="ECO:0008006" key="5">
    <source>
        <dbReference type="Google" id="ProtNLM"/>
    </source>
</evidence>
<name>A0A1I3IQZ6_9RHOB</name>
<proteinExistence type="predicted"/>
<keyword evidence="2" id="KW-1133">Transmembrane helix</keyword>
<accession>A0A1I3IQZ6</accession>
<keyword evidence="4" id="KW-1185">Reference proteome</keyword>
<feature type="region of interest" description="Disordered" evidence="1">
    <location>
        <begin position="1"/>
        <end position="23"/>
    </location>
</feature>
<evidence type="ECO:0000256" key="1">
    <source>
        <dbReference type="SAM" id="MobiDB-lite"/>
    </source>
</evidence>
<feature type="transmembrane region" description="Helical" evidence="2">
    <location>
        <begin position="112"/>
        <end position="132"/>
    </location>
</feature>
<dbReference type="Pfam" id="PF14329">
    <property type="entry name" value="DUF4386"/>
    <property type="match status" value="1"/>
</dbReference>
<sequence>MQASLPLPPRHTTREDRSGHSQPNAKLTLSFEEDLRLRWAGVAYLGIILAGINSDMMFRPMALSASDTSAQALALRVSLILDSLMLMADVILALLLFSVFRAVNSGLAGAAMVFRLIQAVVIGASLMLQLVALQLPDMVAPLLAAQGDGYDLGLLFFAVNTGLMAHLLCHSGRAPKALPMLLMASAAVYLTGSLATLLAPGLAEAIQPAYAIPLLAELWFCLWLLFGHRSQSA</sequence>